<name>A0A0F9QU14_9ZZZZ</name>
<sequence length="44" mass="5020">MEPIAHDPFGPVYECPCCGRHTAYPNKCNWCINQCKGDTHTPRK</sequence>
<organism evidence="1">
    <name type="scientific">marine sediment metagenome</name>
    <dbReference type="NCBI Taxonomy" id="412755"/>
    <lineage>
        <taxon>unclassified sequences</taxon>
        <taxon>metagenomes</taxon>
        <taxon>ecological metagenomes</taxon>
    </lineage>
</organism>
<proteinExistence type="predicted"/>
<dbReference type="EMBL" id="LAZR01004425">
    <property type="protein sequence ID" value="KKN08708.1"/>
    <property type="molecule type" value="Genomic_DNA"/>
</dbReference>
<evidence type="ECO:0000313" key="1">
    <source>
        <dbReference type="EMBL" id="KKN08708.1"/>
    </source>
</evidence>
<comment type="caution">
    <text evidence="1">The sequence shown here is derived from an EMBL/GenBank/DDBJ whole genome shotgun (WGS) entry which is preliminary data.</text>
</comment>
<protein>
    <submittedName>
        <fullName evidence="1">Uncharacterized protein</fullName>
    </submittedName>
</protein>
<gene>
    <name evidence="1" type="ORF">LCGC14_1054070</name>
</gene>
<dbReference type="AlphaFoldDB" id="A0A0F9QU14"/>
<reference evidence="1" key="1">
    <citation type="journal article" date="2015" name="Nature">
        <title>Complex archaea that bridge the gap between prokaryotes and eukaryotes.</title>
        <authorList>
            <person name="Spang A."/>
            <person name="Saw J.H."/>
            <person name="Jorgensen S.L."/>
            <person name="Zaremba-Niedzwiedzka K."/>
            <person name="Martijn J."/>
            <person name="Lind A.E."/>
            <person name="van Eijk R."/>
            <person name="Schleper C."/>
            <person name="Guy L."/>
            <person name="Ettema T.J."/>
        </authorList>
    </citation>
    <scope>NUCLEOTIDE SEQUENCE</scope>
</reference>
<accession>A0A0F9QU14</accession>